<proteinExistence type="predicted"/>
<keyword evidence="2" id="KW-0238">DNA-binding</keyword>
<dbReference type="SMART" id="SM00850">
    <property type="entry name" value="LytTR"/>
    <property type="match status" value="1"/>
</dbReference>
<name>A0AB39CEF1_9VIRU</name>
<accession>A0AB39CEF1</accession>
<evidence type="ECO:0000259" key="1">
    <source>
        <dbReference type="SMART" id="SM00850"/>
    </source>
</evidence>
<dbReference type="Gene3D" id="2.40.50.1020">
    <property type="entry name" value="LytTr DNA-binding domain"/>
    <property type="match status" value="1"/>
</dbReference>
<evidence type="ECO:0000313" key="2">
    <source>
        <dbReference type="EMBL" id="XDJ15293.1"/>
    </source>
</evidence>
<reference evidence="2" key="1">
    <citation type="submission" date="2024-07" db="EMBL/GenBank/DDBJ databases">
        <authorList>
            <person name="Bringhurst R.M."/>
            <person name="Homer T.E."/>
        </authorList>
    </citation>
    <scope>NUCLEOTIDE SEQUENCE</scope>
</reference>
<feature type="domain" description="HTH LytTR-type" evidence="1">
    <location>
        <begin position="25"/>
        <end position="126"/>
    </location>
</feature>
<dbReference type="Pfam" id="PF04397">
    <property type="entry name" value="LytTR"/>
    <property type="match status" value="1"/>
</dbReference>
<dbReference type="EMBL" id="PQ015379">
    <property type="protein sequence ID" value="XDJ15293.1"/>
    <property type="molecule type" value="Genomic_DNA"/>
</dbReference>
<dbReference type="InterPro" id="IPR007492">
    <property type="entry name" value="LytTR_DNA-bd_dom"/>
</dbReference>
<sequence length="131" mass="14850">MTDHALPFDVDDEPVPKPYRYKFGATTVEWADDDVIAFHASVKYVEVVLRGEQRRPLLEDPLKALIDDPRYSNDFIQVHRATVVRLSEIKALRRITKNGCFEVELHCGLTFAVSRRCMAPARRALAALAPA</sequence>
<protein>
    <submittedName>
        <fullName evidence="2">LytTr DNA-binding domain</fullName>
    </submittedName>
</protein>
<organism evidence="2">
    <name type="scientific">Pseudomonas phage HRDY3</name>
    <dbReference type="NCBI Taxonomy" id="3236930"/>
    <lineage>
        <taxon>Viruses</taxon>
    </lineage>
</organism>
<dbReference type="GO" id="GO:0003677">
    <property type="term" value="F:DNA binding"/>
    <property type="evidence" value="ECO:0007669"/>
    <property type="project" value="UniProtKB-KW"/>
</dbReference>